<evidence type="ECO:0000313" key="1">
    <source>
        <dbReference type="EMBL" id="CAD7201418.1"/>
    </source>
</evidence>
<name>A0A7R8VMT7_TIMDO</name>
<accession>A0A7R8VMT7</accession>
<organism evidence="1">
    <name type="scientific">Timema douglasi</name>
    <name type="common">Walking stick</name>
    <dbReference type="NCBI Taxonomy" id="61478"/>
    <lineage>
        <taxon>Eukaryota</taxon>
        <taxon>Metazoa</taxon>
        <taxon>Ecdysozoa</taxon>
        <taxon>Arthropoda</taxon>
        <taxon>Hexapoda</taxon>
        <taxon>Insecta</taxon>
        <taxon>Pterygota</taxon>
        <taxon>Neoptera</taxon>
        <taxon>Polyneoptera</taxon>
        <taxon>Phasmatodea</taxon>
        <taxon>Timematodea</taxon>
        <taxon>Timematoidea</taxon>
        <taxon>Timematidae</taxon>
        <taxon>Timema</taxon>
    </lineage>
</organism>
<protein>
    <submittedName>
        <fullName evidence="1">Uncharacterized protein</fullName>
    </submittedName>
</protein>
<sequence length="8" mass="907">MQDTNLEG</sequence>
<proteinExistence type="predicted"/>
<gene>
    <name evidence="1" type="ORF">TDIB3V08_LOCUS7617</name>
</gene>
<reference evidence="1" key="1">
    <citation type="submission" date="2020-11" db="EMBL/GenBank/DDBJ databases">
        <authorList>
            <person name="Tran Van P."/>
        </authorList>
    </citation>
    <scope>NUCLEOTIDE SEQUENCE</scope>
</reference>
<dbReference type="EMBL" id="OA568345">
    <property type="protein sequence ID" value="CAD7201418.1"/>
    <property type="molecule type" value="Genomic_DNA"/>
</dbReference>